<organism evidence="1 2">
    <name type="scientific">Dermacentor silvarum</name>
    <name type="common">Tick</name>
    <dbReference type="NCBI Taxonomy" id="543639"/>
    <lineage>
        <taxon>Eukaryota</taxon>
        <taxon>Metazoa</taxon>
        <taxon>Ecdysozoa</taxon>
        <taxon>Arthropoda</taxon>
        <taxon>Chelicerata</taxon>
        <taxon>Arachnida</taxon>
        <taxon>Acari</taxon>
        <taxon>Parasitiformes</taxon>
        <taxon>Ixodida</taxon>
        <taxon>Ixodoidea</taxon>
        <taxon>Ixodidae</taxon>
        <taxon>Rhipicephalinae</taxon>
        <taxon>Dermacentor</taxon>
    </lineage>
</organism>
<accession>A0ACB8DL70</accession>
<comment type="caution">
    <text evidence="1">The sequence shown here is derived from an EMBL/GenBank/DDBJ whole genome shotgun (WGS) entry which is preliminary data.</text>
</comment>
<proteinExistence type="predicted"/>
<evidence type="ECO:0000313" key="1">
    <source>
        <dbReference type="EMBL" id="KAH7971303.1"/>
    </source>
</evidence>
<dbReference type="EMBL" id="CM023480">
    <property type="protein sequence ID" value="KAH7971303.1"/>
    <property type="molecule type" value="Genomic_DNA"/>
</dbReference>
<sequence length="587" mass="64896">MEKPRGSRSLASMMLPSWCQPSIDRGSLSATDTQMLGMVVFGFGRFQRFMLLCAQITVFASFSQSFAATGDLIPVDHWCHQGSEYANLSADAWKELYLPRRPGGRGYDSCHRYEAPLAAPASAATEDPDAGNSTRAVVACDAWDYDTSHTGSTVLVYWDIVCDRAWYGYLIQGLASNRWGRRPVMWFSVCALLCACGATCLAPTLMAFVVLRFVASAAVSVLEVVSFVLLFESTPTGPREPFCALAICWPSVLAPVFVATVAYAAFSWRVIHASLVVPALFLVWTVYVTEESPHWLIVNHRFREARRVALWAAVLNDEDPDIVIERLEKVKEMLASSPTAVSLADSDGVGAANAVRKAEHATGMCKAATHSSYFRSRAMLAHCFVVFGCWFMVNVNYYYRSLEVPQVNLIKWIVIACNMPAMTIAYFIIKHHGRLTPLVVFLVAASVLLLFNTMSRFLGLNFPPQLAIMWRILLLNIAYVLLCVHTVSLFPTQVRSVAFSWAYTFGRLGAIAAEAFRVVEAGLRYDLGALPMGVAAVNLLVFSLLLLTLSDKKLLDIVTRVDVLNAAVAPRPAKKRRLSPDSLFPRQ</sequence>
<reference evidence="1" key="1">
    <citation type="submission" date="2020-05" db="EMBL/GenBank/DDBJ databases">
        <title>Large-scale comparative analyses of tick genomes elucidate their genetic diversity and vector capacities.</title>
        <authorList>
            <person name="Jia N."/>
            <person name="Wang J."/>
            <person name="Shi W."/>
            <person name="Du L."/>
            <person name="Sun Y."/>
            <person name="Zhan W."/>
            <person name="Jiang J."/>
            <person name="Wang Q."/>
            <person name="Zhang B."/>
            <person name="Ji P."/>
            <person name="Sakyi L.B."/>
            <person name="Cui X."/>
            <person name="Yuan T."/>
            <person name="Jiang B."/>
            <person name="Yang W."/>
            <person name="Lam T.T.-Y."/>
            <person name="Chang Q."/>
            <person name="Ding S."/>
            <person name="Wang X."/>
            <person name="Zhu J."/>
            <person name="Ruan X."/>
            <person name="Zhao L."/>
            <person name="Wei J."/>
            <person name="Que T."/>
            <person name="Du C."/>
            <person name="Cheng J."/>
            <person name="Dai P."/>
            <person name="Han X."/>
            <person name="Huang E."/>
            <person name="Gao Y."/>
            <person name="Liu J."/>
            <person name="Shao H."/>
            <person name="Ye R."/>
            <person name="Li L."/>
            <person name="Wei W."/>
            <person name="Wang X."/>
            <person name="Wang C."/>
            <person name="Yang T."/>
            <person name="Huo Q."/>
            <person name="Li W."/>
            <person name="Guo W."/>
            <person name="Chen H."/>
            <person name="Zhou L."/>
            <person name="Ni X."/>
            <person name="Tian J."/>
            <person name="Zhou Y."/>
            <person name="Sheng Y."/>
            <person name="Liu T."/>
            <person name="Pan Y."/>
            <person name="Xia L."/>
            <person name="Li J."/>
            <person name="Zhao F."/>
            <person name="Cao W."/>
        </authorList>
    </citation>
    <scope>NUCLEOTIDE SEQUENCE</scope>
    <source>
        <strain evidence="1">Dsil-2018</strain>
    </source>
</reference>
<protein>
    <submittedName>
        <fullName evidence="1">Uncharacterized protein</fullName>
    </submittedName>
</protein>
<name>A0ACB8DL70_DERSI</name>
<evidence type="ECO:0000313" key="2">
    <source>
        <dbReference type="Proteomes" id="UP000821865"/>
    </source>
</evidence>
<keyword evidence="2" id="KW-1185">Reference proteome</keyword>
<dbReference type="Proteomes" id="UP000821865">
    <property type="component" value="Chromosome 11"/>
</dbReference>
<gene>
    <name evidence="1" type="ORF">HPB49_021211</name>
</gene>